<evidence type="ECO:0000256" key="5">
    <source>
        <dbReference type="ARBA" id="ARBA00022960"/>
    </source>
</evidence>
<evidence type="ECO:0000256" key="6">
    <source>
        <dbReference type="ARBA" id="ARBA00022989"/>
    </source>
</evidence>
<evidence type="ECO:0000256" key="3">
    <source>
        <dbReference type="ARBA" id="ARBA00022475"/>
    </source>
</evidence>
<comment type="similarity">
    <text evidence="2 8">Belongs to the MreD family.</text>
</comment>
<evidence type="ECO:0000313" key="10">
    <source>
        <dbReference type="EMBL" id="PPE74495.1"/>
    </source>
</evidence>
<dbReference type="RefSeq" id="WP_104229653.1">
    <property type="nucleotide sequence ID" value="NZ_PSNW01000003.1"/>
</dbReference>
<keyword evidence="7 8" id="KW-0472">Membrane</keyword>
<dbReference type="NCBIfam" id="TIGR03426">
    <property type="entry name" value="shape_MreD"/>
    <property type="match status" value="1"/>
</dbReference>
<reference evidence="10 11" key="1">
    <citation type="submission" date="2018-02" db="EMBL/GenBank/DDBJ databases">
        <title>Genome sequencing of Solimonas sp. HR-BB.</title>
        <authorList>
            <person name="Lee Y."/>
            <person name="Jeon C.O."/>
        </authorList>
    </citation>
    <scope>NUCLEOTIDE SEQUENCE [LARGE SCALE GENOMIC DNA]</scope>
    <source>
        <strain evidence="10 11">HR-BB</strain>
    </source>
</reference>
<keyword evidence="11" id="KW-1185">Reference proteome</keyword>
<comment type="subcellular location">
    <subcellularLocation>
        <location evidence="8">Cell inner membrane</location>
    </subcellularLocation>
    <subcellularLocation>
        <location evidence="1">Cell membrane</location>
        <topology evidence="1">Multi-pass membrane protein</topology>
    </subcellularLocation>
</comment>
<dbReference type="PANTHER" id="PTHR37484">
    <property type="entry name" value="ROD SHAPE-DETERMINING PROTEIN MRED"/>
    <property type="match status" value="1"/>
</dbReference>
<dbReference type="InterPro" id="IPR007227">
    <property type="entry name" value="Cell_shape_determining_MreD"/>
</dbReference>
<evidence type="ECO:0000256" key="2">
    <source>
        <dbReference type="ARBA" id="ARBA00007776"/>
    </source>
</evidence>
<keyword evidence="4 9" id="KW-0812">Transmembrane</keyword>
<evidence type="ECO:0000256" key="1">
    <source>
        <dbReference type="ARBA" id="ARBA00004651"/>
    </source>
</evidence>
<dbReference type="GO" id="GO:0005886">
    <property type="term" value="C:plasma membrane"/>
    <property type="evidence" value="ECO:0007669"/>
    <property type="project" value="UniProtKB-SubCell"/>
</dbReference>
<dbReference type="Pfam" id="PF04093">
    <property type="entry name" value="MreD"/>
    <property type="match status" value="1"/>
</dbReference>
<proteinExistence type="inferred from homology"/>
<comment type="caution">
    <text evidence="10">The sequence shown here is derived from an EMBL/GenBank/DDBJ whole genome shotgun (WGS) entry which is preliminary data.</text>
</comment>
<evidence type="ECO:0000256" key="9">
    <source>
        <dbReference type="SAM" id="Phobius"/>
    </source>
</evidence>
<evidence type="ECO:0000256" key="8">
    <source>
        <dbReference type="PIRNR" id="PIRNR018472"/>
    </source>
</evidence>
<dbReference type="AlphaFoldDB" id="A0A2S5THQ0"/>
<name>A0A2S5THQ0_9GAMM</name>
<evidence type="ECO:0000256" key="4">
    <source>
        <dbReference type="ARBA" id="ARBA00022692"/>
    </source>
</evidence>
<evidence type="ECO:0000256" key="7">
    <source>
        <dbReference type="ARBA" id="ARBA00023136"/>
    </source>
</evidence>
<evidence type="ECO:0000313" key="11">
    <source>
        <dbReference type="Proteomes" id="UP000238220"/>
    </source>
</evidence>
<keyword evidence="8" id="KW-0997">Cell inner membrane</keyword>
<dbReference type="Proteomes" id="UP000238220">
    <property type="component" value="Unassembled WGS sequence"/>
</dbReference>
<keyword evidence="6 9" id="KW-1133">Transmembrane helix</keyword>
<dbReference type="PANTHER" id="PTHR37484:SF1">
    <property type="entry name" value="ROD SHAPE-DETERMINING PROTEIN MRED"/>
    <property type="match status" value="1"/>
</dbReference>
<dbReference type="PIRSF" id="PIRSF018472">
    <property type="entry name" value="MreD_proteobac"/>
    <property type="match status" value="1"/>
</dbReference>
<dbReference type="EMBL" id="PSNW01000003">
    <property type="protein sequence ID" value="PPE74495.1"/>
    <property type="molecule type" value="Genomic_DNA"/>
</dbReference>
<feature type="transmembrane region" description="Helical" evidence="9">
    <location>
        <begin position="97"/>
        <end position="118"/>
    </location>
</feature>
<organism evidence="10 11">
    <name type="scientific">Solimonas fluminis</name>
    <dbReference type="NCBI Taxonomy" id="2086571"/>
    <lineage>
        <taxon>Bacteria</taxon>
        <taxon>Pseudomonadati</taxon>
        <taxon>Pseudomonadota</taxon>
        <taxon>Gammaproteobacteria</taxon>
        <taxon>Nevskiales</taxon>
        <taxon>Nevskiaceae</taxon>
        <taxon>Solimonas</taxon>
    </lineage>
</organism>
<accession>A0A2S5THQ0</accession>
<dbReference type="GO" id="GO:0008360">
    <property type="term" value="P:regulation of cell shape"/>
    <property type="evidence" value="ECO:0007669"/>
    <property type="project" value="UniProtKB-UniRule"/>
</dbReference>
<keyword evidence="3 8" id="KW-1003">Cell membrane</keyword>
<dbReference type="OrthoDB" id="6647425at2"/>
<gene>
    <name evidence="10" type="primary">mreD</name>
    <name evidence="10" type="ORF">C3942_06930</name>
</gene>
<dbReference type="InterPro" id="IPR026034">
    <property type="entry name" value="MreD_proteobac"/>
</dbReference>
<feature type="transmembrane region" description="Helical" evidence="9">
    <location>
        <begin position="130"/>
        <end position="149"/>
    </location>
</feature>
<keyword evidence="5 8" id="KW-0133">Cell shape</keyword>
<sequence>MTGMLNAGFLISLLLALVLQMVVLPDWLAAARPLWIPLILSYWALREPRVPVLLPAFLVGLCCDVLFGSVLGQHALGFVLVTFLVARLRAFFVLFPLWQATLALIPAWVAYAFLMFWIDGLTKHRGDDWLRWLPVVSTSLFWPLVYTIMELIRQPPEEE</sequence>
<feature type="transmembrane region" description="Helical" evidence="9">
    <location>
        <begin position="55"/>
        <end position="85"/>
    </location>
</feature>
<comment type="function">
    <text evidence="8">Involved in formation of the rod shape of the cell. May also contribute to regulation of formation of penicillin-binding proteins.</text>
</comment>
<protein>
    <recommendedName>
        <fullName evidence="8">Rod shape-determining protein MreD</fullName>
    </recommendedName>
</protein>